<evidence type="ECO:0000313" key="3">
    <source>
        <dbReference type="Proteomes" id="UP001381693"/>
    </source>
</evidence>
<feature type="region of interest" description="Disordered" evidence="1">
    <location>
        <begin position="156"/>
        <end position="199"/>
    </location>
</feature>
<name>A0AAN8XD40_HALRR</name>
<dbReference type="Proteomes" id="UP001381693">
    <property type="component" value="Unassembled WGS sequence"/>
</dbReference>
<gene>
    <name evidence="2" type="ORF">SK128_002337</name>
</gene>
<evidence type="ECO:0000313" key="2">
    <source>
        <dbReference type="EMBL" id="KAK7079278.1"/>
    </source>
</evidence>
<sequence length="199" mass="22158">MTKSVSEEEEKEQPEETHEEVEEPSLTLERPAAMYEHVKAVQQLSQEHDDNMVCSVIFCNLIDDAMTPYKTIFAQKKLVQRLECWLEISENHNKSHPLSPTTPTTFREIHNSGDVDLPEFPLIPASKGFCITLWKTLKHFKAVLGAVGVSVDNNTPSMSCKEEAKLPPKTPVGTPNSESKASKSPYVEMDGENVVGSTS</sequence>
<evidence type="ECO:0000256" key="1">
    <source>
        <dbReference type="SAM" id="MobiDB-lite"/>
    </source>
</evidence>
<dbReference type="AlphaFoldDB" id="A0AAN8XD40"/>
<dbReference type="EMBL" id="JAXCGZ010007553">
    <property type="protein sequence ID" value="KAK7079278.1"/>
    <property type="molecule type" value="Genomic_DNA"/>
</dbReference>
<reference evidence="2 3" key="1">
    <citation type="submission" date="2023-11" db="EMBL/GenBank/DDBJ databases">
        <title>Halocaridina rubra genome assembly.</title>
        <authorList>
            <person name="Smith C."/>
        </authorList>
    </citation>
    <scope>NUCLEOTIDE SEQUENCE [LARGE SCALE GENOMIC DNA]</scope>
    <source>
        <strain evidence="2">EP-1</strain>
        <tissue evidence="2">Whole</tissue>
    </source>
</reference>
<comment type="caution">
    <text evidence="2">The sequence shown here is derived from an EMBL/GenBank/DDBJ whole genome shotgun (WGS) entry which is preliminary data.</text>
</comment>
<keyword evidence="3" id="KW-1185">Reference proteome</keyword>
<proteinExistence type="predicted"/>
<feature type="compositionally biased region" description="Acidic residues" evidence="1">
    <location>
        <begin position="7"/>
        <end position="23"/>
    </location>
</feature>
<protein>
    <submittedName>
        <fullName evidence="2">Uncharacterized protein</fullName>
    </submittedName>
</protein>
<organism evidence="2 3">
    <name type="scientific">Halocaridina rubra</name>
    <name type="common">Hawaiian red shrimp</name>
    <dbReference type="NCBI Taxonomy" id="373956"/>
    <lineage>
        <taxon>Eukaryota</taxon>
        <taxon>Metazoa</taxon>
        <taxon>Ecdysozoa</taxon>
        <taxon>Arthropoda</taxon>
        <taxon>Crustacea</taxon>
        <taxon>Multicrustacea</taxon>
        <taxon>Malacostraca</taxon>
        <taxon>Eumalacostraca</taxon>
        <taxon>Eucarida</taxon>
        <taxon>Decapoda</taxon>
        <taxon>Pleocyemata</taxon>
        <taxon>Caridea</taxon>
        <taxon>Atyoidea</taxon>
        <taxon>Atyidae</taxon>
        <taxon>Halocaridina</taxon>
    </lineage>
</organism>
<accession>A0AAN8XD40</accession>
<feature type="region of interest" description="Disordered" evidence="1">
    <location>
        <begin position="1"/>
        <end position="26"/>
    </location>
</feature>